<dbReference type="Proteomes" id="UP001164539">
    <property type="component" value="Chromosome 11"/>
</dbReference>
<accession>A0ACC1X378</accession>
<evidence type="ECO:0000313" key="2">
    <source>
        <dbReference type="Proteomes" id="UP001164539"/>
    </source>
</evidence>
<proteinExistence type="predicted"/>
<protein>
    <submittedName>
        <fullName evidence="1">LRR receptor-like kinase family protein</fullName>
    </submittedName>
</protein>
<comment type="caution">
    <text evidence="1">The sequence shown here is derived from an EMBL/GenBank/DDBJ whole genome shotgun (WGS) entry which is preliminary data.</text>
</comment>
<evidence type="ECO:0000313" key="1">
    <source>
        <dbReference type="EMBL" id="KAJ4705910.1"/>
    </source>
</evidence>
<dbReference type="EMBL" id="CM051404">
    <property type="protein sequence ID" value="KAJ4705910.1"/>
    <property type="molecule type" value="Genomic_DNA"/>
</dbReference>
<keyword evidence="2" id="KW-1185">Reference proteome</keyword>
<name>A0ACC1X378_MELAZ</name>
<organism evidence="1 2">
    <name type="scientific">Melia azedarach</name>
    <name type="common">Chinaberry tree</name>
    <dbReference type="NCBI Taxonomy" id="155640"/>
    <lineage>
        <taxon>Eukaryota</taxon>
        <taxon>Viridiplantae</taxon>
        <taxon>Streptophyta</taxon>
        <taxon>Embryophyta</taxon>
        <taxon>Tracheophyta</taxon>
        <taxon>Spermatophyta</taxon>
        <taxon>Magnoliopsida</taxon>
        <taxon>eudicotyledons</taxon>
        <taxon>Gunneridae</taxon>
        <taxon>Pentapetalae</taxon>
        <taxon>rosids</taxon>
        <taxon>malvids</taxon>
        <taxon>Sapindales</taxon>
        <taxon>Meliaceae</taxon>
        <taxon>Melia</taxon>
    </lineage>
</organism>
<gene>
    <name evidence="1" type="ORF">OWV82_019637</name>
</gene>
<reference evidence="1 2" key="1">
    <citation type="journal article" date="2023" name="Science">
        <title>Complex scaffold remodeling in plant triterpene biosynthesis.</title>
        <authorList>
            <person name="De La Pena R."/>
            <person name="Hodgson H."/>
            <person name="Liu J.C."/>
            <person name="Stephenson M.J."/>
            <person name="Martin A.C."/>
            <person name="Owen C."/>
            <person name="Harkess A."/>
            <person name="Leebens-Mack J."/>
            <person name="Jimenez L.E."/>
            <person name="Osbourn A."/>
            <person name="Sattely E.S."/>
        </authorList>
    </citation>
    <scope>NUCLEOTIDE SEQUENCE [LARGE SCALE GENOMIC DNA]</scope>
    <source>
        <strain evidence="2">cv. JPN11</strain>
        <tissue evidence="1">Leaf</tissue>
    </source>
</reference>
<sequence>MQEILNFAASHFQIDVQGEESAQTEVPADGNTPEDEDQLITLGFYVSLIVGFIAGFWGVCGTLLLNSSWRYAYLNFWTGVKDWLFVKAAVSIAKRH</sequence>